<dbReference type="InterPro" id="IPR010572">
    <property type="entry name" value="Tail_dom"/>
</dbReference>
<sequence length="823" mass="87193">MNCEYVTVYNQDGEMLGVLENAGEVAYNLVHNDLWTASFTLPSGDPKNSLCQAHNLVHLPDGARDTGLYRIIGMPSGEETAAGGVKTYSLEHVMATLLDDVLFGYHEIGGPGVTTAQVIQYILDQQHTERWVLGECEYSDQFAYKFENTSLLSALLSLGNVLTDEYTWVFDTSASPWTVSLKHADTTPGCGIHYRRNMVEVEKEMDASTLVTRLYMLGYGEGVNQLTIRDINGGVPYIDADTKNVWGVKSSVYADTRIEDAATLKARGVALLNRLKNPYISYTASAVDLTRLTGQEWDKHMPGKLVRVLDGEHGIDFDARIVSIAKSDVRGRPGEIDITIANAPRDAADSINTLADRMGISELYSQGATNLYSQQYADNADAQHPAKMRVYVPSGCVRINQMLLSWQMEAFRAYETGAAAGGATATTTSSGGASTQTSSSGGGSERTSNSGGAYAQTIEQKVVTTTAATGPSQSGHSGSTSGNTGYALGVGGDSMSTTGSGGSGETGNSSLLTTDSSNSMITTLSAGGHSHTISDHNHGMGHFHYGPSHTHSIDSHSHSGPSHRHSFSGSDSLANGHYHRISDPGTSTITGGVSANATHNVSISGNTGYSGTGTTGSTSLTTNSAGGGLTGNAVTNGGGSRIYTTDAGGGSTSTGGEHNHRMAAHTHGMEHTHTVPAHTHSMQHYHNFSHMHNVVCVVTIPAQDIAIPAHSHVFETPSHTHSVNIPAHTHDLTLADHTHEIVYGIYEGDTASSVTLKVDGNVVPASALTDSEMDIVAYLEKDDDGKITRGTWHEIEIVPNGLTRIEANLFVQAFVQSVGGGDY</sequence>
<dbReference type="EMBL" id="DVOT01000246">
    <property type="protein sequence ID" value="HIV29013.1"/>
    <property type="molecule type" value="Genomic_DNA"/>
</dbReference>
<dbReference type="AlphaFoldDB" id="A0A9D1P9H3"/>
<feature type="compositionally biased region" description="Polar residues" evidence="1">
    <location>
        <begin position="584"/>
        <end position="593"/>
    </location>
</feature>
<reference evidence="3" key="2">
    <citation type="journal article" date="2021" name="PeerJ">
        <title>Extensive microbial diversity within the chicken gut microbiome revealed by metagenomics and culture.</title>
        <authorList>
            <person name="Gilroy R."/>
            <person name="Ravi A."/>
            <person name="Getino M."/>
            <person name="Pursley I."/>
            <person name="Horton D.L."/>
            <person name="Alikhan N.F."/>
            <person name="Baker D."/>
            <person name="Gharbi K."/>
            <person name="Hall N."/>
            <person name="Watson M."/>
            <person name="Adriaenssens E.M."/>
            <person name="Foster-Nyarko E."/>
            <person name="Jarju S."/>
            <person name="Secka A."/>
            <person name="Antonio M."/>
            <person name="Oren A."/>
            <person name="Chaudhuri R.R."/>
            <person name="La Ragione R."/>
            <person name="Hildebrand F."/>
            <person name="Pallen M.J."/>
        </authorList>
    </citation>
    <scope>NUCLEOTIDE SEQUENCE</scope>
    <source>
        <strain evidence="3">CHK183-6373</strain>
    </source>
</reference>
<feature type="compositionally biased region" description="Low complexity" evidence="1">
    <location>
        <begin position="506"/>
        <end position="519"/>
    </location>
</feature>
<dbReference type="Proteomes" id="UP000886884">
    <property type="component" value="Unassembled WGS sequence"/>
</dbReference>
<organism evidence="3 4">
    <name type="scientific">Candidatus Ornithocaccomicrobium faecavium</name>
    <dbReference type="NCBI Taxonomy" id="2840890"/>
    <lineage>
        <taxon>Bacteria</taxon>
        <taxon>Bacillati</taxon>
        <taxon>Bacillota</taxon>
        <taxon>Clostridia</taxon>
        <taxon>Candidatus Ornithocaccomicrobium</taxon>
    </lineage>
</organism>
<dbReference type="InterPro" id="IPR007119">
    <property type="entry name" value="Phage_tail_spike_N"/>
</dbReference>
<feature type="domain" description="Tail spike" evidence="2">
    <location>
        <begin position="111"/>
        <end position="351"/>
    </location>
</feature>
<feature type="region of interest" description="Disordered" evidence="1">
    <location>
        <begin position="422"/>
        <end position="452"/>
    </location>
</feature>
<evidence type="ECO:0000256" key="1">
    <source>
        <dbReference type="SAM" id="MobiDB-lite"/>
    </source>
</evidence>
<feature type="region of interest" description="Disordered" evidence="1">
    <location>
        <begin position="465"/>
        <end position="593"/>
    </location>
</feature>
<reference evidence="3" key="1">
    <citation type="submission" date="2020-10" db="EMBL/GenBank/DDBJ databases">
        <authorList>
            <person name="Gilroy R."/>
        </authorList>
    </citation>
    <scope>NUCLEOTIDE SEQUENCE</scope>
    <source>
        <strain evidence="3">CHK183-6373</strain>
    </source>
</reference>
<evidence type="ECO:0000259" key="2">
    <source>
        <dbReference type="Pfam" id="PF06605"/>
    </source>
</evidence>
<evidence type="ECO:0000313" key="3">
    <source>
        <dbReference type="EMBL" id="HIV29013.1"/>
    </source>
</evidence>
<proteinExistence type="predicted"/>
<feature type="compositionally biased region" description="Low complexity" evidence="1">
    <location>
        <begin position="469"/>
        <end position="485"/>
    </location>
</feature>
<dbReference type="Pfam" id="PF06605">
    <property type="entry name" value="Prophage_tail"/>
    <property type="match status" value="1"/>
</dbReference>
<feature type="region of interest" description="Disordered" evidence="1">
    <location>
        <begin position="620"/>
        <end position="660"/>
    </location>
</feature>
<dbReference type="NCBIfam" id="TIGR01665">
    <property type="entry name" value="put_anti_recept"/>
    <property type="match status" value="1"/>
</dbReference>
<gene>
    <name evidence="3" type="ORF">IAA64_13705</name>
</gene>
<comment type="caution">
    <text evidence="3">The sequence shown here is derived from an EMBL/GenBank/DDBJ whole genome shotgun (WGS) entry which is preliminary data.</text>
</comment>
<accession>A0A9D1P9H3</accession>
<protein>
    <submittedName>
        <fullName evidence="3">Phage tail protein</fullName>
    </submittedName>
</protein>
<feature type="compositionally biased region" description="Gly residues" evidence="1">
    <location>
        <begin position="625"/>
        <end position="640"/>
    </location>
</feature>
<name>A0A9D1P9H3_9FIRM</name>
<evidence type="ECO:0000313" key="4">
    <source>
        <dbReference type="Proteomes" id="UP000886884"/>
    </source>
</evidence>